<proteinExistence type="predicted"/>
<dbReference type="Gene3D" id="3.40.50.150">
    <property type="entry name" value="Vaccinia Virus protein VP39"/>
    <property type="match status" value="1"/>
</dbReference>
<dbReference type="PROSITE" id="PS51165">
    <property type="entry name" value="THUMP"/>
    <property type="match status" value="1"/>
</dbReference>
<gene>
    <name evidence="6" type="ORF">OSB1V03_LOCUS11413</name>
</gene>
<organism evidence="6">
    <name type="scientific">Medioppia subpectinata</name>
    <dbReference type="NCBI Taxonomy" id="1979941"/>
    <lineage>
        <taxon>Eukaryota</taxon>
        <taxon>Metazoa</taxon>
        <taxon>Ecdysozoa</taxon>
        <taxon>Arthropoda</taxon>
        <taxon>Chelicerata</taxon>
        <taxon>Arachnida</taxon>
        <taxon>Acari</taxon>
        <taxon>Acariformes</taxon>
        <taxon>Sarcoptiformes</taxon>
        <taxon>Oribatida</taxon>
        <taxon>Brachypylina</taxon>
        <taxon>Oppioidea</taxon>
        <taxon>Oppiidae</taxon>
        <taxon>Medioppia</taxon>
    </lineage>
</organism>
<keyword evidence="7" id="KW-1185">Reference proteome</keyword>
<dbReference type="EMBL" id="OC863439">
    <property type="protein sequence ID" value="CAD7631002.1"/>
    <property type="molecule type" value="Genomic_DNA"/>
</dbReference>
<evidence type="ECO:0000256" key="4">
    <source>
        <dbReference type="PROSITE-ProRule" id="PRU00529"/>
    </source>
</evidence>
<reference evidence="6" key="1">
    <citation type="submission" date="2020-11" db="EMBL/GenBank/DDBJ databases">
        <authorList>
            <person name="Tran Van P."/>
        </authorList>
    </citation>
    <scope>NUCLEOTIDE SEQUENCE</scope>
</reference>
<name>A0A7R9Q3M5_9ACAR</name>
<feature type="domain" description="THUMP" evidence="5">
    <location>
        <begin position="79"/>
        <end position="186"/>
    </location>
</feature>
<protein>
    <recommendedName>
        <fullName evidence="5">THUMP domain-containing protein</fullName>
    </recommendedName>
</protein>
<sequence>MAAMPELTTYEATVVTGLEWIAAEECVEKLATKKVTQSHGRVFIETDRPVQQVFDLKSVDNIYAVIYDNASEEVPKNAEELSQKLTSISTACDWSRGLKTWMDAYNWTKCDLKTILDTNADLKDMKPAFRVTANRTGDHKFNSHECAVILGAIINDTYHWKVSMKEFDIEVVLNVRDNHFYVCLALTRESLHRRNLVCFGPTSLRATIAYNMLRMANVQLGDIVCDPMCGSGAIPVECAHNWQTFGIAADNHPVAVERTQTNCRHNKSLTDVNQWDVTALPFRSDSIDVFITDLPFGKRLGSKHDNKTLYPALLQQLSRCIRVGTGRMVLLTQDKRNMIQSLQKPYVSKYWKVVRKTFVRIGGLDASIFVLKRNALPFTPI</sequence>
<dbReference type="GO" id="GO:0030488">
    <property type="term" value="P:tRNA methylation"/>
    <property type="evidence" value="ECO:0007669"/>
    <property type="project" value="TreeGrafter"/>
</dbReference>
<evidence type="ECO:0000313" key="7">
    <source>
        <dbReference type="Proteomes" id="UP000759131"/>
    </source>
</evidence>
<accession>A0A7R9Q3M5</accession>
<dbReference type="GO" id="GO:0003723">
    <property type="term" value="F:RNA binding"/>
    <property type="evidence" value="ECO:0007669"/>
    <property type="project" value="UniProtKB-UniRule"/>
</dbReference>
<dbReference type="AlphaFoldDB" id="A0A7R9Q3M5"/>
<dbReference type="FunFam" id="3.40.50.150:FF:000073">
    <property type="entry name" value="THUMP domain containing 3"/>
    <property type="match status" value="1"/>
</dbReference>
<dbReference type="GO" id="GO:0005737">
    <property type="term" value="C:cytoplasm"/>
    <property type="evidence" value="ECO:0007669"/>
    <property type="project" value="UniProtKB-SubCell"/>
</dbReference>
<keyword evidence="4" id="KW-0694">RNA-binding</keyword>
<dbReference type="SUPFAM" id="SSF143437">
    <property type="entry name" value="THUMP domain-like"/>
    <property type="match status" value="1"/>
</dbReference>
<keyword evidence="3" id="KW-0819">tRNA processing</keyword>
<evidence type="ECO:0000313" key="6">
    <source>
        <dbReference type="EMBL" id="CAD7631002.1"/>
    </source>
</evidence>
<dbReference type="InterPro" id="IPR029063">
    <property type="entry name" value="SAM-dependent_MTases_sf"/>
</dbReference>
<dbReference type="SMART" id="SM00981">
    <property type="entry name" value="THUMP"/>
    <property type="match status" value="1"/>
</dbReference>
<evidence type="ECO:0000256" key="1">
    <source>
        <dbReference type="ARBA" id="ARBA00004496"/>
    </source>
</evidence>
<dbReference type="PANTHER" id="PTHR14911">
    <property type="entry name" value="THUMP DOMAIN-CONTAINING"/>
    <property type="match status" value="1"/>
</dbReference>
<dbReference type="InterPro" id="IPR004114">
    <property type="entry name" value="THUMP_dom"/>
</dbReference>
<keyword evidence="2" id="KW-0489">Methyltransferase</keyword>
<dbReference type="InterPro" id="IPR000241">
    <property type="entry name" value="RlmKL-like_Mtase"/>
</dbReference>
<keyword evidence="2" id="KW-0808">Transferase</keyword>
<dbReference type="OrthoDB" id="47730at2759"/>
<evidence type="ECO:0000256" key="2">
    <source>
        <dbReference type="ARBA" id="ARBA00022603"/>
    </source>
</evidence>
<dbReference type="PANTHER" id="PTHR14911:SF13">
    <property type="entry name" value="TRNA (GUANINE(6)-N2)-METHYLTRANSFERASE THUMP3"/>
    <property type="match status" value="1"/>
</dbReference>
<dbReference type="SUPFAM" id="SSF53335">
    <property type="entry name" value="S-adenosyl-L-methionine-dependent methyltransferases"/>
    <property type="match status" value="1"/>
</dbReference>
<dbReference type="Gene3D" id="3.30.2130.30">
    <property type="match status" value="1"/>
</dbReference>
<comment type="subcellular location">
    <subcellularLocation>
        <location evidence="1">Cytoplasm</location>
    </subcellularLocation>
</comment>
<dbReference type="Proteomes" id="UP000759131">
    <property type="component" value="Unassembled WGS sequence"/>
</dbReference>
<dbReference type="Pfam" id="PF02926">
    <property type="entry name" value="THUMP"/>
    <property type="match status" value="1"/>
</dbReference>
<dbReference type="EMBL" id="CAJPIZ010008864">
    <property type="protein sequence ID" value="CAG2111432.1"/>
    <property type="molecule type" value="Genomic_DNA"/>
</dbReference>
<evidence type="ECO:0000259" key="5">
    <source>
        <dbReference type="PROSITE" id="PS51165"/>
    </source>
</evidence>
<dbReference type="Pfam" id="PF01170">
    <property type="entry name" value="UPF0020"/>
    <property type="match status" value="1"/>
</dbReference>
<dbReference type="GO" id="GO:0016423">
    <property type="term" value="F:tRNA (guanine) methyltransferase activity"/>
    <property type="evidence" value="ECO:0007669"/>
    <property type="project" value="TreeGrafter"/>
</dbReference>
<dbReference type="CDD" id="cd11715">
    <property type="entry name" value="THUMP_AdoMetMT"/>
    <property type="match status" value="1"/>
</dbReference>
<evidence type="ECO:0000256" key="3">
    <source>
        <dbReference type="ARBA" id="ARBA00022694"/>
    </source>
</evidence>
<dbReference type="GO" id="GO:0043527">
    <property type="term" value="C:tRNA methyltransferase complex"/>
    <property type="evidence" value="ECO:0007669"/>
    <property type="project" value="UniProtKB-ARBA"/>
</dbReference>